<evidence type="ECO:0000313" key="18">
    <source>
        <dbReference type="EMBL" id="RDU70529.1"/>
    </source>
</evidence>
<comment type="subcellular location">
    <subcellularLocation>
        <location evidence="1 13 14">Cytoplasm</location>
    </subcellularLocation>
</comment>
<dbReference type="Pfam" id="PF04851">
    <property type="entry name" value="ResIII"/>
    <property type="match status" value="1"/>
</dbReference>
<evidence type="ECO:0000259" key="15">
    <source>
        <dbReference type="PROSITE" id="PS50151"/>
    </source>
</evidence>
<dbReference type="GO" id="GO:0009380">
    <property type="term" value="C:excinuclease repair complex"/>
    <property type="evidence" value="ECO:0007669"/>
    <property type="project" value="InterPro"/>
</dbReference>
<organism evidence="18 19">
    <name type="scientific">Helicobacter aurati</name>
    <dbReference type="NCBI Taxonomy" id="137778"/>
    <lineage>
        <taxon>Bacteria</taxon>
        <taxon>Pseudomonadati</taxon>
        <taxon>Campylobacterota</taxon>
        <taxon>Epsilonproteobacteria</taxon>
        <taxon>Campylobacterales</taxon>
        <taxon>Helicobacteraceae</taxon>
        <taxon>Helicobacter</taxon>
    </lineage>
</organism>
<dbReference type="Pfam" id="PF02151">
    <property type="entry name" value="UVR"/>
    <property type="match status" value="1"/>
</dbReference>
<dbReference type="InterPro" id="IPR024759">
    <property type="entry name" value="UvrB_YAD/RRR_dom"/>
</dbReference>
<dbReference type="Pfam" id="PF17757">
    <property type="entry name" value="UvrB_inter"/>
    <property type="match status" value="1"/>
</dbReference>
<comment type="subunit">
    <text evidence="11 13 14">Forms a heterotetramer with UvrA during the search for lesions. Interacts with UvrC in an incision complex.</text>
</comment>
<proteinExistence type="inferred from homology"/>
<feature type="domain" description="Helicase C-terminal" evidence="17">
    <location>
        <begin position="439"/>
        <end position="601"/>
    </location>
</feature>
<name>A0A3D8IZ29_9HELI</name>
<dbReference type="GO" id="GO:0016887">
    <property type="term" value="F:ATP hydrolysis activity"/>
    <property type="evidence" value="ECO:0007669"/>
    <property type="project" value="InterPro"/>
</dbReference>
<comment type="domain">
    <text evidence="13">The beta-hairpin motif is involved in DNA binding.</text>
</comment>
<evidence type="ECO:0000313" key="19">
    <source>
        <dbReference type="Proteomes" id="UP000256424"/>
    </source>
</evidence>
<evidence type="ECO:0000256" key="12">
    <source>
        <dbReference type="ARBA" id="ARBA00029504"/>
    </source>
</evidence>
<dbReference type="GO" id="GO:0006289">
    <property type="term" value="P:nucleotide-excision repair"/>
    <property type="evidence" value="ECO:0007669"/>
    <property type="project" value="UniProtKB-UniRule"/>
</dbReference>
<dbReference type="NCBIfam" id="TIGR00631">
    <property type="entry name" value="uvrb"/>
    <property type="match status" value="1"/>
</dbReference>
<dbReference type="Proteomes" id="UP000256424">
    <property type="component" value="Unassembled WGS sequence"/>
</dbReference>
<evidence type="ECO:0000256" key="6">
    <source>
        <dbReference type="ARBA" id="ARBA00022769"/>
    </source>
</evidence>
<dbReference type="PROSITE" id="PS50151">
    <property type="entry name" value="UVR"/>
    <property type="match status" value="1"/>
</dbReference>
<evidence type="ECO:0000256" key="2">
    <source>
        <dbReference type="ARBA" id="ARBA00008533"/>
    </source>
</evidence>
<dbReference type="InterPro" id="IPR027417">
    <property type="entry name" value="P-loop_NTPase"/>
</dbReference>
<dbReference type="PANTHER" id="PTHR24029">
    <property type="entry name" value="UVRABC SYSTEM PROTEIN B"/>
    <property type="match status" value="1"/>
</dbReference>
<evidence type="ECO:0000256" key="3">
    <source>
        <dbReference type="ARBA" id="ARBA00022490"/>
    </source>
</evidence>
<feature type="binding site" evidence="13">
    <location>
        <begin position="44"/>
        <end position="51"/>
    </location>
    <ligand>
        <name>ATP</name>
        <dbReference type="ChEBI" id="CHEBI:30616"/>
    </ligand>
</feature>
<keyword evidence="7 13" id="KW-0067">ATP-binding</keyword>
<dbReference type="SUPFAM" id="SSF46600">
    <property type="entry name" value="C-terminal UvrC-binding domain of UvrB"/>
    <property type="match status" value="1"/>
</dbReference>
<dbReference type="PROSITE" id="PS51192">
    <property type="entry name" value="HELICASE_ATP_BIND_1"/>
    <property type="match status" value="1"/>
</dbReference>
<dbReference type="GO" id="GO:0003677">
    <property type="term" value="F:DNA binding"/>
    <property type="evidence" value="ECO:0007669"/>
    <property type="project" value="UniProtKB-UniRule"/>
</dbReference>
<dbReference type="InterPro" id="IPR041471">
    <property type="entry name" value="UvrB_inter"/>
</dbReference>
<dbReference type="InterPro" id="IPR001650">
    <property type="entry name" value="Helicase_C-like"/>
</dbReference>
<protein>
    <recommendedName>
        <fullName evidence="12 13">UvrABC system protein B</fullName>
        <shortName evidence="13">Protein UvrB</shortName>
    </recommendedName>
    <alternativeName>
        <fullName evidence="13">Excinuclease ABC subunit B</fullName>
    </alternativeName>
</protein>
<dbReference type="Gene3D" id="3.40.50.300">
    <property type="entry name" value="P-loop containing nucleotide triphosphate hydrolases"/>
    <property type="match status" value="3"/>
</dbReference>
<evidence type="ECO:0000256" key="9">
    <source>
        <dbReference type="ARBA" id="ARBA00023204"/>
    </source>
</evidence>
<dbReference type="InterPro" id="IPR006935">
    <property type="entry name" value="Helicase/UvrB_N"/>
</dbReference>
<dbReference type="GO" id="GO:0009432">
    <property type="term" value="P:SOS response"/>
    <property type="evidence" value="ECO:0007669"/>
    <property type="project" value="UniProtKB-UniRule"/>
</dbReference>
<evidence type="ECO:0000256" key="11">
    <source>
        <dbReference type="ARBA" id="ARBA00026033"/>
    </source>
</evidence>
<dbReference type="PROSITE" id="PS51194">
    <property type="entry name" value="HELICASE_CTER"/>
    <property type="match status" value="1"/>
</dbReference>
<keyword evidence="6 13" id="KW-0228">DNA excision</keyword>
<dbReference type="GO" id="GO:0005737">
    <property type="term" value="C:cytoplasm"/>
    <property type="evidence" value="ECO:0007669"/>
    <property type="project" value="UniProtKB-SubCell"/>
</dbReference>
<evidence type="ECO:0000259" key="16">
    <source>
        <dbReference type="PROSITE" id="PS51192"/>
    </source>
</evidence>
<keyword evidence="5 13" id="KW-0227">DNA damage</keyword>
<accession>A0A3D8IZ29</accession>
<gene>
    <name evidence="13" type="primary">uvrB</name>
    <name evidence="18" type="ORF">CQA66_08000</name>
</gene>
<evidence type="ECO:0000256" key="8">
    <source>
        <dbReference type="ARBA" id="ARBA00022881"/>
    </source>
</evidence>
<dbReference type="CDD" id="cd18790">
    <property type="entry name" value="SF2_C_UvrB"/>
    <property type="match status" value="1"/>
</dbReference>
<dbReference type="SMART" id="SM00487">
    <property type="entry name" value="DEXDc"/>
    <property type="match status" value="1"/>
</dbReference>
<reference evidence="18 19" key="1">
    <citation type="submission" date="2018-04" db="EMBL/GenBank/DDBJ databases">
        <title>Novel Campyloabacter and Helicobacter Species and Strains.</title>
        <authorList>
            <person name="Mannion A.J."/>
            <person name="Shen Z."/>
            <person name="Fox J.G."/>
        </authorList>
    </citation>
    <scope>NUCLEOTIDE SEQUENCE [LARGE SCALE GENOMIC DNA]</scope>
    <source>
        <strain evidence="18 19">MIT 97-5075</strain>
    </source>
</reference>
<dbReference type="InterPro" id="IPR004807">
    <property type="entry name" value="UvrB"/>
</dbReference>
<dbReference type="GO" id="GO:0009381">
    <property type="term" value="F:excinuclease ABC activity"/>
    <property type="evidence" value="ECO:0007669"/>
    <property type="project" value="UniProtKB-UniRule"/>
</dbReference>
<dbReference type="Pfam" id="PF12344">
    <property type="entry name" value="UvrB"/>
    <property type="match status" value="1"/>
</dbReference>
<dbReference type="InterPro" id="IPR001943">
    <property type="entry name" value="UVR_dom"/>
</dbReference>
<evidence type="ECO:0000256" key="10">
    <source>
        <dbReference type="ARBA" id="ARBA00023236"/>
    </source>
</evidence>
<keyword evidence="3 13" id="KW-0963">Cytoplasm</keyword>
<sequence length="664" mass="76672">MGFLLMKSIFDLCANYAPAGDQPKAIESLCKQIRNNQKYNTLIGVTGSGKTFTMANVIQNLNMPTLIMSHNKTLCAQLYSEFKSFFPHNHVEYFISHFDYYQPEAYIPRRDLFIEKDSSINDELERLRLSATTSLLAYDDVIVIASVSANYGLGNPEEYLTMIEKLEVGKSYKQQDLLAKIVDMGYTRNDTTFERGRFRVKGEVIDIFPAYNEVEFVRIEFFGDEIERIVVLESLDNTFVKNLQSFVLYAANQFIVGHNRLKSAINSIQEELEQRLGFYESENKMLEYERLRSRIEFDLEMIKEHGICKGIENYARHLTGKKAGEMPYSLLDYFECKKIPYLLIVDESHVSLPQFGGMYAGDKSRKEVLVDYGFRLPSALDNRPLKFEEFIAKKASFVFVSATPAKLELDLSKENVCEQIIRPTGLLDPICEVRDSKIQVKDLLEEITLCVAKKERVLITTLTKKMSEELTKYYAKEGIRIEYLHSDIDAIERNHLIRNLRLGLFDVLVGINLLREGLDLPEVSLVAIMDADKEGFLRSETSLIQTMGRAARNINGKVILYAEKITKSMRVAIDTTTRRRCKQEKFNYEHNITPKSVARVLESELRLEESGRVYEKFGKKQKLPAKERENIIRELRIKMLEASKRLDFEQAIRLRDEITKIKTL</sequence>
<dbReference type="EMBL" id="NXLW01000019">
    <property type="protein sequence ID" value="RDU70529.1"/>
    <property type="molecule type" value="Genomic_DNA"/>
</dbReference>
<dbReference type="SUPFAM" id="SSF52540">
    <property type="entry name" value="P-loop containing nucleoside triphosphate hydrolases"/>
    <property type="match status" value="2"/>
</dbReference>
<dbReference type="NCBIfam" id="NF003673">
    <property type="entry name" value="PRK05298.1"/>
    <property type="match status" value="1"/>
</dbReference>
<dbReference type="HAMAP" id="MF_00204">
    <property type="entry name" value="UvrB"/>
    <property type="match status" value="1"/>
</dbReference>
<dbReference type="CDD" id="cd17916">
    <property type="entry name" value="DEXHc_UvrB"/>
    <property type="match status" value="1"/>
</dbReference>
<dbReference type="SMART" id="SM00490">
    <property type="entry name" value="HELICc"/>
    <property type="match status" value="1"/>
</dbReference>
<dbReference type="Gene3D" id="4.10.860.10">
    <property type="entry name" value="UVR domain"/>
    <property type="match status" value="1"/>
</dbReference>
<dbReference type="Pfam" id="PF00271">
    <property type="entry name" value="Helicase_C"/>
    <property type="match status" value="1"/>
</dbReference>
<comment type="similarity">
    <text evidence="2 13 14">Belongs to the UvrB family.</text>
</comment>
<keyword evidence="10 13" id="KW-0742">SOS response</keyword>
<keyword evidence="9 13" id="KW-0234">DNA repair</keyword>
<dbReference type="PANTHER" id="PTHR24029:SF0">
    <property type="entry name" value="UVRABC SYSTEM PROTEIN B"/>
    <property type="match status" value="1"/>
</dbReference>
<keyword evidence="19" id="KW-1185">Reference proteome</keyword>
<evidence type="ECO:0000256" key="4">
    <source>
        <dbReference type="ARBA" id="ARBA00022741"/>
    </source>
</evidence>
<evidence type="ECO:0000256" key="7">
    <source>
        <dbReference type="ARBA" id="ARBA00022840"/>
    </source>
</evidence>
<keyword evidence="8 13" id="KW-0267">Excision nuclease</keyword>
<dbReference type="InterPro" id="IPR036876">
    <property type="entry name" value="UVR_dom_sf"/>
</dbReference>
<dbReference type="RefSeq" id="WP_104763394.1">
    <property type="nucleotide sequence ID" value="NZ_FZPM01000020.1"/>
</dbReference>
<comment type="caution">
    <text evidence="18">The sequence shown here is derived from an EMBL/GenBank/DDBJ whole genome shotgun (WGS) entry which is preliminary data.</text>
</comment>
<evidence type="ECO:0000256" key="5">
    <source>
        <dbReference type="ARBA" id="ARBA00022763"/>
    </source>
</evidence>
<dbReference type="AlphaFoldDB" id="A0A3D8IZ29"/>
<keyword evidence="4 13" id="KW-0547">Nucleotide-binding</keyword>
<feature type="domain" description="Helicase ATP-binding" evidence="16">
    <location>
        <begin position="31"/>
        <end position="144"/>
    </location>
</feature>
<feature type="domain" description="UVR" evidence="15">
    <location>
        <begin position="629"/>
        <end position="664"/>
    </location>
</feature>
<evidence type="ECO:0000256" key="13">
    <source>
        <dbReference type="HAMAP-Rule" id="MF_00204"/>
    </source>
</evidence>
<dbReference type="GO" id="GO:0005524">
    <property type="term" value="F:ATP binding"/>
    <property type="evidence" value="ECO:0007669"/>
    <property type="project" value="UniProtKB-UniRule"/>
</dbReference>
<evidence type="ECO:0000256" key="1">
    <source>
        <dbReference type="ARBA" id="ARBA00004496"/>
    </source>
</evidence>
<evidence type="ECO:0000256" key="14">
    <source>
        <dbReference type="RuleBase" id="RU003587"/>
    </source>
</evidence>
<feature type="short sequence motif" description="Beta-hairpin" evidence="13">
    <location>
        <begin position="97"/>
        <end position="120"/>
    </location>
</feature>
<dbReference type="InterPro" id="IPR014001">
    <property type="entry name" value="Helicase_ATP-bd"/>
</dbReference>
<comment type="function">
    <text evidence="13">The UvrABC repair system catalyzes the recognition and processing of DNA lesions. A damage recognition complex composed of 2 UvrA and 2 UvrB subunits scans DNA for abnormalities. Upon binding of the UvrA(2)B(2) complex to a putative damaged site, the DNA wraps around one UvrB monomer. DNA wrap is dependent on ATP binding by UvrB and probably causes local melting of the DNA helix, facilitating insertion of UvrB beta-hairpin between the DNA strands. Then UvrB probes one DNA strand for the presence of a lesion. If a lesion is found the UvrA subunits dissociate and the UvrB-DNA preincision complex is formed. This complex is subsequently bound by UvrC and the second UvrB is released. If no lesion is found, the DNA wraps around the other UvrB subunit that will check the other stand for damage.</text>
</comment>
<evidence type="ECO:0000259" key="17">
    <source>
        <dbReference type="PROSITE" id="PS51194"/>
    </source>
</evidence>